<dbReference type="InterPro" id="IPR038732">
    <property type="entry name" value="HpyO/CreE_NAD-binding"/>
</dbReference>
<sequence length="563" mass="62469">MRPRIAIIGTGPTGLYTFKQLISPTTPLSITLYEAEGEPGKGTPYHPDMNDPAMLSNIPSIELPAFTETLVDWLRRQDDEALMRHGIRRETIDEREFYPRLVLGDYMQAQLERMLAIAADHGHEIYVRARHKVVDIEIQPEAIRLRVAHSEGEEDASFDHVVMATGHNWPDSTEIRPGYFVSPWPATVLTSIRNEAVGILGTSLSGIDALMTVATAHGMFYSDAAGDLQYQPAADTEGLTATLMSRKGILPEADFYCPLPYVTPLVCTEEAVDALIATGRHDLLDDVFDLFRSEIVARDPDYAARIGLSQLTVETFAAAYYADRTENDPFVWAAKNLAETEENRAKRYTVPWRYAILITHEIVARVIPHLDEKDLKRFHRHFKGIFIDDYATVPLMSIRRLLALSRSGKLSILRLGEDYKIRTAEDGLDHGAEVVVGETTHRFGAFIDATGQETLSATDLPFPTLVAQGGVRESATPKPGAFQLPHRDPAMVRTGGIDVDEFYRPRLGLPSTARLYCAAIAFLLHKEPFVQGITSARDIGETVGKAILADVAKSDEPLFQISA</sequence>
<evidence type="ECO:0000313" key="2">
    <source>
        <dbReference type="EMBL" id="SOC47314.1"/>
    </source>
</evidence>
<dbReference type="InterPro" id="IPR036188">
    <property type="entry name" value="FAD/NAD-bd_sf"/>
</dbReference>
<dbReference type="PANTHER" id="PTHR40254">
    <property type="entry name" value="BLR0577 PROTEIN"/>
    <property type="match status" value="1"/>
</dbReference>
<evidence type="ECO:0000259" key="1">
    <source>
        <dbReference type="Pfam" id="PF13454"/>
    </source>
</evidence>
<gene>
    <name evidence="2" type="ORF">SAMN05892877_12848</name>
</gene>
<dbReference type="RefSeq" id="WP_097142938.1">
    <property type="nucleotide sequence ID" value="NZ_OBQD01000028.1"/>
</dbReference>
<feature type="domain" description="FAD-dependent urate hydroxylase HpyO/Asp monooxygenase CreE-like FAD/NAD(P)-binding" evidence="1">
    <location>
        <begin position="6"/>
        <end position="167"/>
    </location>
</feature>
<dbReference type="SUPFAM" id="SSF51905">
    <property type="entry name" value="FAD/NAD(P)-binding domain"/>
    <property type="match status" value="1"/>
</dbReference>
<dbReference type="PANTHER" id="PTHR40254:SF1">
    <property type="entry name" value="BLR0577 PROTEIN"/>
    <property type="match status" value="1"/>
</dbReference>
<name>A0A285UZK5_9HYPH</name>
<proteinExistence type="predicted"/>
<organism evidence="2 3">
    <name type="scientific">Rhizobium subbaraonis</name>
    <dbReference type="NCBI Taxonomy" id="908946"/>
    <lineage>
        <taxon>Bacteria</taxon>
        <taxon>Pseudomonadati</taxon>
        <taxon>Pseudomonadota</taxon>
        <taxon>Alphaproteobacteria</taxon>
        <taxon>Hyphomicrobiales</taxon>
        <taxon>Rhizobiaceae</taxon>
        <taxon>Rhizobium/Agrobacterium group</taxon>
        <taxon>Rhizobium</taxon>
    </lineage>
</organism>
<dbReference type="Pfam" id="PF13454">
    <property type="entry name" value="NAD_binding_9"/>
    <property type="match status" value="1"/>
</dbReference>
<reference evidence="2 3" key="1">
    <citation type="submission" date="2017-08" db="EMBL/GenBank/DDBJ databases">
        <authorList>
            <person name="de Groot N.N."/>
        </authorList>
    </citation>
    <scope>NUCLEOTIDE SEQUENCE [LARGE SCALE GENOMIC DNA]</scope>
    <source>
        <strain evidence="2 3">JC85</strain>
    </source>
</reference>
<dbReference type="EMBL" id="OBQD01000028">
    <property type="protein sequence ID" value="SOC47314.1"/>
    <property type="molecule type" value="Genomic_DNA"/>
</dbReference>
<dbReference type="AlphaFoldDB" id="A0A285UZK5"/>
<dbReference type="OrthoDB" id="6309046at2"/>
<keyword evidence="3" id="KW-1185">Reference proteome</keyword>
<dbReference type="Proteomes" id="UP000219167">
    <property type="component" value="Unassembled WGS sequence"/>
</dbReference>
<dbReference type="Gene3D" id="3.50.50.60">
    <property type="entry name" value="FAD/NAD(P)-binding domain"/>
    <property type="match status" value="1"/>
</dbReference>
<dbReference type="InterPro" id="IPR052189">
    <property type="entry name" value="L-asp_N-monooxygenase_NS-form"/>
</dbReference>
<accession>A0A285UZK5</accession>
<evidence type="ECO:0000313" key="3">
    <source>
        <dbReference type="Proteomes" id="UP000219167"/>
    </source>
</evidence>
<protein>
    <submittedName>
        <fullName evidence="2">Uncharacterized NAD(P)/FAD-binding protein YdhS</fullName>
    </submittedName>
</protein>